<dbReference type="SUPFAM" id="SSF161111">
    <property type="entry name" value="Cation efflux protein transmembrane domain-like"/>
    <property type="match status" value="1"/>
</dbReference>
<dbReference type="InterPro" id="IPR040177">
    <property type="entry name" value="SLC30A9"/>
</dbReference>
<dbReference type="PANTHER" id="PTHR13414">
    <property type="entry name" value="HUEL-CATION TRANSPORTER"/>
    <property type="match status" value="1"/>
</dbReference>
<evidence type="ECO:0000256" key="6">
    <source>
        <dbReference type="SAM" id="Phobius"/>
    </source>
</evidence>
<evidence type="ECO:0000259" key="7">
    <source>
        <dbReference type="Pfam" id="PF01545"/>
    </source>
</evidence>
<name>A0A7G7G8Y7_9BACT</name>
<protein>
    <submittedName>
        <fullName evidence="8">Cation diffusion facilitator family transporter</fullName>
    </submittedName>
</protein>
<keyword evidence="5 6" id="KW-0472">Membrane</keyword>
<evidence type="ECO:0000313" key="9">
    <source>
        <dbReference type="Proteomes" id="UP000515237"/>
    </source>
</evidence>
<dbReference type="InterPro" id="IPR027469">
    <property type="entry name" value="Cation_efflux_TMD_sf"/>
</dbReference>
<evidence type="ECO:0000256" key="1">
    <source>
        <dbReference type="ARBA" id="ARBA00004141"/>
    </source>
</evidence>
<feature type="transmembrane region" description="Helical" evidence="6">
    <location>
        <begin position="167"/>
        <end position="184"/>
    </location>
</feature>
<dbReference type="EMBL" id="CP055156">
    <property type="protein sequence ID" value="QNF33621.1"/>
    <property type="molecule type" value="Genomic_DNA"/>
</dbReference>
<dbReference type="AlphaFoldDB" id="A0A7G7G8Y7"/>
<dbReference type="Gene3D" id="1.20.1510.10">
    <property type="entry name" value="Cation efflux protein transmembrane domain"/>
    <property type="match status" value="1"/>
</dbReference>
<dbReference type="Proteomes" id="UP000515237">
    <property type="component" value="Chromosome"/>
</dbReference>
<feature type="transmembrane region" description="Helical" evidence="6">
    <location>
        <begin position="190"/>
        <end position="208"/>
    </location>
</feature>
<comment type="subcellular location">
    <subcellularLocation>
        <location evidence="1">Membrane</location>
        <topology evidence="1">Multi-pass membrane protein</topology>
    </subcellularLocation>
</comment>
<organism evidence="8 9">
    <name type="scientific">Adhaeribacter swui</name>
    <dbReference type="NCBI Taxonomy" id="2086471"/>
    <lineage>
        <taxon>Bacteria</taxon>
        <taxon>Pseudomonadati</taxon>
        <taxon>Bacteroidota</taxon>
        <taxon>Cytophagia</taxon>
        <taxon>Cytophagales</taxon>
        <taxon>Hymenobacteraceae</taxon>
        <taxon>Adhaeribacter</taxon>
    </lineage>
</organism>
<evidence type="ECO:0000256" key="5">
    <source>
        <dbReference type="ARBA" id="ARBA00023136"/>
    </source>
</evidence>
<proteinExistence type="predicted"/>
<dbReference type="GO" id="GO:0016020">
    <property type="term" value="C:membrane"/>
    <property type="evidence" value="ECO:0007669"/>
    <property type="project" value="UniProtKB-SubCell"/>
</dbReference>
<dbReference type="Pfam" id="PF01545">
    <property type="entry name" value="Cation_efflux"/>
    <property type="match status" value="1"/>
</dbReference>
<evidence type="ECO:0000256" key="2">
    <source>
        <dbReference type="ARBA" id="ARBA00022448"/>
    </source>
</evidence>
<feature type="transmembrane region" description="Helical" evidence="6">
    <location>
        <begin position="6"/>
        <end position="25"/>
    </location>
</feature>
<evidence type="ECO:0000256" key="4">
    <source>
        <dbReference type="ARBA" id="ARBA00022989"/>
    </source>
</evidence>
<gene>
    <name evidence="8" type="ORF">HUW51_13155</name>
</gene>
<keyword evidence="2" id="KW-0813">Transport</keyword>
<feature type="domain" description="Cation efflux protein transmembrane" evidence="7">
    <location>
        <begin position="10"/>
        <end position="216"/>
    </location>
</feature>
<dbReference type="NCBIfam" id="TIGR01297">
    <property type="entry name" value="CDF"/>
    <property type="match status" value="1"/>
</dbReference>
<dbReference type="InterPro" id="IPR058533">
    <property type="entry name" value="Cation_efflux_TM"/>
</dbReference>
<dbReference type="PANTHER" id="PTHR13414:SF9">
    <property type="entry name" value="PROTON-COUPLED ZINC ANTIPORTER SLC30A9, MITOCHONDRIAL"/>
    <property type="match status" value="1"/>
</dbReference>
<evidence type="ECO:0000256" key="3">
    <source>
        <dbReference type="ARBA" id="ARBA00022692"/>
    </source>
</evidence>
<accession>A0A7G7G8Y7</accession>
<sequence>MAASKVPLYSALAANLAIAITKFIAAGVTGSSAMISEGIHSVVDTANEVLLLYGIHRSNKPADARRPFGYGKELYFWAFIVSILIFGIGGGISFYEGISHLQHPNLIEDPKWNYIVLGFAFLFDGASYITAQREFTRQRAGTPFWRAVRQSKDPSTFVVLFEDAADLLGLTVAFLGVFLGHYYQNPYFDAMASIIIGLILTTISALLLRESRSLLMGETADETLLAQVVQLALENPAVVRVDKPLSMHMGPEEIIVLVPLTFQEDILSREITVAIKDIRQSIQSQLPNITQLYIEPQIDD</sequence>
<dbReference type="GO" id="GO:0006829">
    <property type="term" value="P:zinc ion transport"/>
    <property type="evidence" value="ECO:0007669"/>
    <property type="project" value="InterPro"/>
</dbReference>
<dbReference type="GO" id="GO:0008324">
    <property type="term" value="F:monoatomic cation transmembrane transporter activity"/>
    <property type="evidence" value="ECO:0007669"/>
    <property type="project" value="InterPro"/>
</dbReference>
<keyword evidence="3 6" id="KW-0812">Transmembrane</keyword>
<reference evidence="8 9" key="1">
    <citation type="journal article" date="2018" name="Int. J. Syst. Evol. Microbiol.">
        <title>Adhaeribacter swui sp. nov., isolated from wet mud.</title>
        <authorList>
            <person name="Kim D.U."/>
            <person name="Kim K.W."/>
            <person name="Kang M.S."/>
            <person name="Kim J.Y."/>
            <person name="Jang J.H."/>
            <person name="Kim M.K."/>
        </authorList>
    </citation>
    <scope>NUCLEOTIDE SEQUENCE [LARGE SCALE GENOMIC DNA]</scope>
    <source>
        <strain evidence="8 9">KCTC 52873</strain>
    </source>
</reference>
<dbReference type="KEGG" id="aswu:HUW51_13155"/>
<dbReference type="InterPro" id="IPR002524">
    <property type="entry name" value="Cation_efflux"/>
</dbReference>
<keyword evidence="9" id="KW-1185">Reference proteome</keyword>
<feature type="transmembrane region" description="Helical" evidence="6">
    <location>
        <begin position="112"/>
        <end position="131"/>
    </location>
</feature>
<keyword evidence="4 6" id="KW-1133">Transmembrane helix</keyword>
<evidence type="ECO:0000313" key="8">
    <source>
        <dbReference type="EMBL" id="QNF33621.1"/>
    </source>
</evidence>
<feature type="transmembrane region" description="Helical" evidence="6">
    <location>
        <begin position="74"/>
        <end position="92"/>
    </location>
</feature>
<dbReference type="RefSeq" id="WP_185270102.1">
    <property type="nucleotide sequence ID" value="NZ_CP055156.1"/>
</dbReference>